<dbReference type="InterPro" id="IPR010425">
    <property type="entry name" value="Caps_synth_GfcC-like_C"/>
</dbReference>
<keyword evidence="4" id="KW-1185">Reference proteome</keyword>
<feature type="domain" description="Capsule biosynthesis GfcC-like C-terminal" evidence="2">
    <location>
        <begin position="185"/>
        <end position="272"/>
    </location>
</feature>
<dbReference type="RefSeq" id="WP_329774250.1">
    <property type="nucleotide sequence ID" value="NZ_JAYDYW010000004.1"/>
</dbReference>
<keyword evidence="1" id="KW-0472">Membrane</keyword>
<keyword evidence="1" id="KW-0812">Transmembrane</keyword>
<proteinExistence type="predicted"/>
<dbReference type="Pfam" id="PF06251">
    <property type="entry name" value="Caps_syn_GfcC_C"/>
    <property type="match status" value="1"/>
</dbReference>
<dbReference type="Gene3D" id="3.10.560.10">
    <property type="entry name" value="Outer membrane lipoprotein wza domain like"/>
    <property type="match status" value="1"/>
</dbReference>
<name>A0ABU7G1I4_9ALTE</name>
<protein>
    <submittedName>
        <fullName evidence="3">Capsule biosynthesis GfcC family protein</fullName>
    </submittedName>
</protein>
<reference evidence="3 4" key="2">
    <citation type="submission" date="2023-12" db="EMBL/GenBank/DDBJ databases">
        <authorList>
            <consortium name="Cladostephus spongiosus"/>
            <person name="Lorente B."/>
            <person name="Cabral C."/>
            <person name="Frias J."/>
            <person name="Faria J."/>
            <person name="Toubarro D."/>
        </authorList>
    </citation>
    <scope>NUCLEOTIDE SEQUENCE [LARGE SCALE GENOMIC DNA]</scope>
    <source>
        <strain evidence="3 4">ZMCS4</strain>
    </source>
</reference>
<sequence length="279" mass="31670">MRIKRNTAPTSDTQASTTLFCQRVLSALCLILFAAVSWVIEVQAADRPTISVTVKQGQSQEKSYTLESGARLSNLLTQISLGKNDYWYATAWLRKDHKLSYQQKKTELTTLISAQAKLANKHQQQWEKVLEDVSVITPSNRLVTPVHPDRVFADKKSNFLLQNGDTLLIPARLDFVTITGFTEQTQQPHNATKDLLKYLESSSPLSLANDSYVWLINPDTSIKKLPIAYWNKREPRFIAPGSTIYVPAKEQTFSNDYHDINQLYLELLQNQIIGTRQGE</sequence>
<dbReference type="Proteomes" id="UP001310248">
    <property type="component" value="Unassembled WGS sequence"/>
</dbReference>
<comment type="caution">
    <text evidence="3">The sequence shown here is derived from an EMBL/GenBank/DDBJ whole genome shotgun (WGS) entry which is preliminary data.</text>
</comment>
<organism evidence="3 4">
    <name type="scientific">Agarivorans aestuarii</name>
    <dbReference type="NCBI Taxonomy" id="1563703"/>
    <lineage>
        <taxon>Bacteria</taxon>
        <taxon>Pseudomonadati</taxon>
        <taxon>Pseudomonadota</taxon>
        <taxon>Gammaproteobacteria</taxon>
        <taxon>Alteromonadales</taxon>
        <taxon>Alteromonadaceae</taxon>
        <taxon>Agarivorans</taxon>
    </lineage>
</organism>
<evidence type="ECO:0000259" key="2">
    <source>
        <dbReference type="Pfam" id="PF06251"/>
    </source>
</evidence>
<keyword evidence="1" id="KW-1133">Transmembrane helix</keyword>
<dbReference type="EMBL" id="JAYDYW010000004">
    <property type="protein sequence ID" value="MEE1672829.1"/>
    <property type="molecule type" value="Genomic_DNA"/>
</dbReference>
<accession>A0ABU7G1I4</accession>
<gene>
    <name evidence="3" type="ORF">SNR37_002239</name>
</gene>
<reference evidence="4" key="1">
    <citation type="submission" date="2023-07" db="EMBL/GenBank/DDBJ databases">
        <title>Draft genome sequence of Agarivorans aestuarii strain ZMCS4, a CAZymes producing bacteria isolated from the marine brown algae Clodostephus spongiosus.</title>
        <authorList>
            <person name="Lorente B."/>
            <person name="Cabral C."/>
            <person name="Frias J."/>
            <person name="Faria J."/>
            <person name="Toubarro D."/>
        </authorList>
    </citation>
    <scope>NUCLEOTIDE SEQUENCE [LARGE SCALE GENOMIC DNA]</scope>
    <source>
        <strain evidence="4">ZMCS4</strain>
    </source>
</reference>
<feature type="transmembrane region" description="Helical" evidence="1">
    <location>
        <begin position="20"/>
        <end position="40"/>
    </location>
</feature>
<evidence type="ECO:0000256" key="1">
    <source>
        <dbReference type="SAM" id="Phobius"/>
    </source>
</evidence>
<evidence type="ECO:0000313" key="3">
    <source>
        <dbReference type="EMBL" id="MEE1672829.1"/>
    </source>
</evidence>
<evidence type="ECO:0000313" key="4">
    <source>
        <dbReference type="Proteomes" id="UP001310248"/>
    </source>
</evidence>